<protein>
    <submittedName>
        <fullName evidence="2">Uncharacterized protein</fullName>
    </submittedName>
</protein>
<reference evidence="2" key="1">
    <citation type="submission" date="2014-12" db="EMBL/GenBank/DDBJ databases">
        <title>Insight into the proteome of Arion vulgaris.</title>
        <authorList>
            <person name="Aradska J."/>
            <person name="Bulat T."/>
            <person name="Smidak R."/>
            <person name="Sarate P."/>
            <person name="Gangsoo J."/>
            <person name="Sialana F."/>
            <person name="Bilban M."/>
            <person name="Lubec G."/>
        </authorList>
    </citation>
    <scope>NUCLEOTIDE SEQUENCE</scope>
    <source>
        <tissue evidence="2">Skin</tissue>
    </source>
</reference>
<feature type="non-terminal residue" evidence="2">
    <location>
        <position position="1"/>
    </location>
</feature>
<sequence length="174" mass="20011">QHHHQHQQHLLLLNKDSEATILSGNEHGQNIVPSCPSGVRYGDHRAPHPMQFESFKYSTSSQNSLKLPTLKQHPSTAEVGVVRLPEGREQLDDGAKSLRERVMSLRREKDIVFQKIQEARQDERLRQDHRLQSQGQHAHVQRKDALLETLRELKNKIEEESKLLKQRDGSNGST</sequence>
<evidence type="ECO:0000256" key="1">
    <source>
        <dbReference type="SAM" id="Coils"/>
    </source>
</evidence>
<dbReference type="AlphaFoldDB" id="A0A0B6YLR5"/>
<gene>
    <name evidence="2" type="primary">ORF29440</name>
</gene>
<evidence type="ECO:0000313" key="2">
    <source>
        <dbReference type="EMBL" id="CEK57159.1"/>
    </source>
</evidence>
<keyword evidence="1" id="KW-0175">Coiled coil</keyword>
<feature type="coiled-coil region" evidence="1">
    <location>
        <begin position="88"/>
        <end position="167"/>
    </location>
</feature>
<dbReference type="EMBL" id="HACG01010294">
    <property type="protein sequence ID" value="CEK57159.1"/>
    <property type="molecule type" value="Transcribed_RNA"/>
</dbReference>
<organism evidence="2">
    <name type="scientific">Arion vulgaris</name>
    <dbReference type="NCBI Taxonomy" id="1028688"/>
    <lineage>
        <taxon>Eukaryota</taxon>
        <taxon>Metazoa</taxon>
        <taxon>Spiralia</taxon>
        <taxon>Lophotrochozoa</taxon>
        <taxon>Mollusca</taxon>
        <taxon>Gastropoda</taxon>
        <taxon>Heterobranchia</taxon>
        <taxon>Euthyneura</taxon>
        <taxon>Panpulmonata</taxon>
        <taxon>Eupulmonata</taxon>
        <taxon>Stylommatophora</taxon>
        <taxon>Helicina</taxon>
        <taxon>Arionoidea</taxon>
        <taxon>Arionidae</taxon>
        <taxon>Arion</taxon>
    </lineage>
</organism>
<name>A0A0B6YLR5_9EUPU</name>
<proteinExistence type="predicted"/>
<accession>A0A0B6YLR5</accession>